<name>A0A9Q3BN52_9BASI</name>
<sequence length="110" mass="12492">MADLGHLGPYGLYRPWDSFGPFWPNSNEVKRVQRGSPEPSNARWVPNHKWAHLSLFCAELSEDAKPQIGPRTHGANNGLWKSPEATSQLQKAFSHQYQVNHWARSTDPCL</sequence>
<evidence type="ECO:0000313" key="2">
    <source>
        <dbReference type="Proteomes" id="UP000765509"/>
    </source>
</evidence>
<dbReference type="AlphaFoldDB" id="A0A9Q3BN52"/>
<dbReference type="EMBL" id="AVOT02001691">
    <property type="protein sequence ID" value="MBW0467820.1"/>
    <property type="molecule type" value="Genomic_DNA"/>
</dbReference>
<dbReference type="Proteomes" id="UP000765509">
    <property type="component" value="Unassembled WGS sequence"/>
</dbReference>
<reference evidence="1" key="1">
    <citation type="submission" date="2021-03" db="EMBL/GenBank/DDBJ databases">
        <title>Draft genome sequence of rust myrtle Austropuccinia psidii MF-1, a brazilian biotype.</title>
        <authorList>
            <person name="Quecine M.C."/>
            <person name="Pachon D.M.R."/>
            <person name="Bonatelli M.L."/>
            <person name="Correr F.H."/>
            <person name="Franceschini L.M."/>
            <person name="Leite T.F."/>
            <person name="Margarido G.R.A."/>
            <person name="Almeida C.A."/>
            <person name="Ferrarezi J.A."/>
            <person name="Labate C.A."/>
        </authorList>
    </citation>
    <scope>NUCLEOTIDE SEQUENCE</scope>
    <source>
        <strain evidence="1">MF-1</strain>
    </source>
</reference>
<proteinExistence type="predicted"/>
<comment type="caution">
    <text evidence="1">The sequence shown here is derived from an EMBL/GenBank/DDBJ whole genome shotgun (WGS) entry which is preliminary data.</text>
</comment>
<protein>
    <submittedName>
        <fullName evidence="1">Uncharacterized protein</fullName>
    </submittedName>
</protein>
<keyword evidence="2" id="KW-1185">Reference proteome</keyword>
<evidence type="ECO:0000313" key="1">
    <source>
        <dbReference type="EMBL" id="MBW0467820.1"/>
    </source>
</evidence>
<organism evidence="1 2">
    <name type="scientific">Austropuccinia psidii MF-1</name>
    <dbReference type="NCBI Taxonomy" id="1389203"/>
    <lineage>
        <taxon>Eukaryota</taxon>
        <taxon>Fungi</taxon>
        <taxon>Dikarya</taxon>
        <taxon>Basidiomycota</taxon>
        <taxon>Pucciniomycotina</taxon>
        <taxon>Pucciniomycetes</taxon>
        <taxon>Pucciniales</taxon>
        <taxon>Sphaerophragmiaceae</taxon>
        <taxon>Austropuccinia</taxon>
    </lineage>
</organism>
<gene>
    <name evidence="1" type="ORF">O181_007535</name>
</gene>
<accession>A0A9Q3BN52</accession>